<protein>
    <submittedName>
        <fullName evidence="1">Uncharacterized protein</fullName>
    </submittedName>
</protein>
<evidence type="ECO:0000313" key="1">
    <source>
        <dbReference type="EMBL" id="KKA25775.1"/>
    </source>
</evidence>
<evidence type="ECO:0000313" key="2">
    <source>
        <dbReference type="Proteomes" id="UP000053958"/>
    </source>
</evidence>
<keyword evidence="2" id="KW-1185">Reference proteome</keyword>
<reference evidence="1 2" key="1">
    <citation type="submission" date="2015-04" db="EMBL/GenBank/DDBJ databases">
        <authorList>
            <person name="Heijne W.H."/>
            <person name="Fedorova N.D."/>
            <person name="Nierman W.C."/>
            <person name="Vollebregt A.W."/>
            <person name="Zhao Z."/>
            <person name="Wu L."/>
            <person name="Kumar M."/>
            <person name="Stam H."/>
            <person name="van den Berg M.A."/>
            <person name="Pel H.J."/>
        </authorList>
    </citation>
    <scope>NUCLEOTIDE SEQUENCE [LARGE SCALE GENOMIC DNA]</scope>
    <source>
        <strain evidence="1 2">CBS 393.64</strain>
    </source>
</reference>
<dbReference type="Proteomes" id="UP000053958">
    <property type="component" value="Unassembled WGS sequence"/>
</dbReference>
<gene>
    <name evidence="1" type="ORF">T310_0161</name>
</gene>
<dbReference type="AlphaFoldDB" id="A0A0F4Z627"/>
<dbReference type="EMBL" id="LASV01000012">
    <property type="protein sequence ID" value="KKA25775.1"/>
    <property type="molecule type" value="Genomic_DNA"/>
</dbReference>
<name>A0A0F4Z627_RASE3</name>
<accession>A0A0F4Z627</accession>
<comment type="caution">
    <text evidence="1">The sequence shown here is derived from an EMBL/GenBank/DDBJ whole genome shotgun (WGS) entry which is preliminary data.</text>
</comment>
<dbReference type="GeneID" id="25312216"/>
<dbReference type="RefSeq" id="XP_013332387.1">
    <property type="nucleotide sequence ID" value="XM_013476933.1"/>
</dbReference>
<proteinExistence type="predicted"/>
<sequence length="296" mass="32236">MTPVATPDSTISGLSAWAGDRLAEQMRREEGSRGPRECWGIYRHWKYIGVPDETKLPMADFETGPLMWLHFRVDIDVSQTGAPPGGIGRTEDFGKMNAVKEPDGWDGKPAGARVLAGWAGMGGPALPVAIHDELAYTRGTWRYFMLYDCPRSPDHAGEMRAFSARTRLPPWMPTVEGAEHSDDALCSSPHGLHRAGPAHVMIAPIPVSVSPDAIAPSCLRLPWLGAHENRPGDRFRLPPVPANYMSARLHAHIRIDTARTMALQQAEPGSWSSVCITCPWILTGFISGSRGSVSGP</sequence>
<organism evidence="1 2">
    <name type="scientific">Rasamsonia emersonii (strain ATCC 16479 / CBS 393.64 / IMI 116815)</name>
    <dbReference type="NCBI Taxonomy" id="1408163"/>
    <lineage>
        <taxon>Eukaryota</taxon>
        <taxon>Fungi</taxon>
        <taxon>Dikarya</taxon>
        <taxon>Ascomycota</taxon>
        <taxon>Pezizomycotina</taxon>
        <taxon>Eurotiomycetes</taxon>
        <taxon>Eurotiomycetidae</taxon>
        <taxon>Eurotiales</taxon>
        <taxon>Trichocomaceae</taxon>
        <taxon>Rasamsonia</taxon>
    </lineage>
</organism>